<dbReference type="Proteomes" id="UP001181693">
    <property type="component" value="Unassembled WGS sequence"/>
</dbReference>
<dbReference type="CDD" id="cd16481">
    <property type="entry name" value="RING-H2_TTC3"/>
    <property type="match status" value="1"/>
</dbReference>
<feature type="region of interest" description="Disordered" evidence="12">
    <location>
        <begin position="328"/>
        <end position="357"/>
    </location>
</feature>
<evidence type="ECO:0000256" key="11">
    <source>
        <dbReference type="SAM" id="Coils"/>
    </source>
</evidence>
<dbReference type="SUPFAM" id="SSF57850">
    <property type="entry name" value="RING/U-box"/>
    <property type="match status" value="1"/>
</dbReference>
<evidence type="ECO:0000259" key="13">
    <source>
        <dbReference type="PROSITE" id="PS50089"/>
    </source>
</evidence>
<keyword evidence="11" id="KW-0175">Coiled coil</keyword>
<keyword evidence="5" id="KW-0963">Cytoplasm</keyword>
<comment type="pathway">
    <text evidence="3">Protein modification; protein ubiquitination.</text>
</comment>
<evidence type="ECO:0000256" key="5">
    <source>
        <dbReference type="ARBA" id="ARBA00022490"/>
    </source>
</evidence>
<dbReference type="EMBL" id="DYDO01000001">
    <property type="protein sequence ID" value="DBA34514.1"/>
    <property type="molecule type" value="Genomic_DNA"/>
</dbReference>
<keyword evidence="9" id="KW-0862">Zinc</keyword>
<gene>
    <name evidence="14" type="ORF">GDO54_002065</name>
</gene>
<keyword evidence="8 10" id="KW-0863">Zinc-finger</keyword>
<dbReference type="InterPro" id="IPR056870">
    <property type="entry name" value="TTC3/DZIP3/RBM44-like_helical"/>
</dbReference>
<evidence type="ECO:0000256" key="9">
    <source>
        <dbReference type="ARBA" id="ARBA00022833"/>
    </source>
</evidence>
<evidence type="ECO:0000256" key="2">
    <source>
        <dbReference type="ARBA" id="ARBA00004496"/>
    </source>
</evidence>
<dbReference type="InterPro" id="IPR001841">
    <property type="entry name" value="Znf_RING"/>
</dbReference>
<feature type="region of interest" description="Disordered" evidence="12">
    <location>
        <begin position="1175"/>
        <end position="1213"/>
    </location>
</feature>
<evidence type="ECO:0000256" key="4">
    <source>
        <dbReference type="ARBA" id="ARBA00012483"/>
    </source>
</evidence>
<evidence type="ECO:0000256" key="12">
    <source>
        <dbReference type="SAM" id="MobiDB-lite"/>
    </source>
</evidence>
<dbReference type="Gene3D" id="3.30.40.10">
    <property type="entry name" value="Zinc/RING finger domain, C3HC4 (zinc finger)"/>
    <property type="match status" value="1"/>
</dbReference>
<keyword evidence="15" id="KW-1185">Reference proteome</keyword>
<dbReference type="InterPro" id="IPR056871">
    <property type="entry name" value="WH_TTC3"/>
</dbReference>
<feature type="region of interest" description="Disordered" evidence="12">
    <location>
        <begin position="1226"/>
        <end position="1261"/>
    </location>
</feature>
<proteinExistence type="predicted"/>
<dbReference type="Pfam" id="PF13639">
    <property type="entry name" value="zf-RING_2"/>
    <property type="match status" value="1"/>
</dbReference>
<dbReference type="InterPro" id="IPR056872">
    <property type="entry name" value="TTC3/DZIP3-like_helical"/>
</dbReference>
<evidence type="ECO:0000313" key="15">
    <source>
        <dbReference type="Proteomes" id="UP001181693"/>
    </source>
</evidence>
<evidence type="ECO:0000256" key="7">
    <source>
        <dbReference type="ARBA" id="ARBA00022723"/>
    </source>
</evidence>
<protein>
    <recommendedName>
        <fullName evidence="4">RING-type E3 ubiquitin transferase</fullName>
        <ecNumber evidence="4">2.3.2.27</ecNumber>
    </recommendedName>
</protein>
<dbReference type="InterPro" id="IPR013083">
    <property type="entry name" value="Znf_RING/FYVE/PHD"/>
</dbReference>
<keyword evidence="7" id="KW-0479">Metal-binding</keyword>
<dbReference type="GO" id="GO:0061630">
    <property type="term" value="F:ubiquitin protein ligase activity"/>
    <property type="evidence" value="ECO:0007669"/>
    <property type="project" value="UniProtKB-EC"/>
</dbReference>
<dbReference type="Pfam" id="PF24905">
    <property type="entry name" value="TTC3_9th"/>
    <property type="match status" value="1"/>
</dbReference>
<sequence length="1433" mass="164756">MKEAAVLQEKRGKSKGKNNDLTEKLKATNTKHDSKESQKIISAAHTKLDLASVTDMVKSLMHNAYVALSDQRCHSAEGMLSQVLEILSEHDIQSLRLTKIDHVVLLYGHANALLGIRKCVELARAESRLKEIIQQHSKERFNCLAFYGIGNVYLKQNRFSDALNQYVKSKTMLKHKMVPGVLTWPTTSFVIEETRPEKLEILLDNCIEECKFPPKPDAVCRFEQCLSSPKIQIYFTDPDFKGFIRMACCQFCIVEFHVCCWKKLKASTYSDKNDKDFLRYSCLTPDCKGVISHIVIYDSTGEIRCEFEEKMFKKKDLQKPIVKHKGCRTRKQKAKHENKAERKKSLGEEHVDQPHGSIKLKQEKILPDPVVSNGYHIPWDPLLSQINLRQQQIIKGCPMSFPIFWESIAAWGVISVQELNEFDKNTSPKPRSNSKMKTLLNHIYKRNDRVKTRVLLYLLKVHHEHISSDLHTWIFMMDEKGLQAAEGFRVRNEEHLKSIKPQDVIGLWNKSYGKNINHEIPDSVSNSLYDTLSNMNLKDFRCFVWFLEENRNIESVSLLGKELDKYFQEMDVNKGLKRKPKHRKKKQNLPKPIYKLSGAVSTRSQEDDIFTEENTLSLLDPYEPFVVPEFLREDIDEFHSLYDLDMFGNRYSVLVDDSMDPVRETLYEYFSQILDQHGPLKLDDEILIGEYKNFPEETRRMVEASGGLKDFLLESYLFSMVGDEVTLTGYDIPFSELSGRTHELNPAAEEFKPSFFRTLTDNIDLYSDHIQLKPKHYSFRTTDESQSSILQSGITLKYTEYSDICNNLDHRTLDTSDNPTSEIDFEFDNDNTDDSSICSNDSRTSIDETITTSESNSLCQDNDFKNQLDLNIIKSINSEVQPRKKQTAIVSVQVNTEMTHCEVNTNAYQPYESQQGDILRMEKEQTALIYQLKEATEKYETLKSHFKEEIAALEEQIKDTAEKNKITKTELNWLHQEYENESKKWQQEKKENQEKIKALKNNIKMAVDASDRFSRSIEEKKKQFEVYIKDFAKIHCSKFDKEKVTLEKSIKMHEEEWEETKQRTMAAEVIVLENRKQCELLKMRIRTATIDRNITMFSPVVLSNPTPHTMQQLREMESLKLQLKNEMDLLQAQFDEKINSLKSSLKLCNISETPVDRLQSPPSAPEQQFQLPPVMARVPSSPSPGLAPYVKTSTSNPVKTPVKEAAASKKANAKAAKKASAQLAFITKPNNPPPANQKAAGQDKKANAKPEPTLPSPSKPTVFDKIIQDLHDIFPHYEKAKLTSFIKDFRAQNNGTLSGLTNEDLISRVTEFILDFQAKNIASATPVSRQISAGGVMPQPASPQPRQPWKVVNSGAKNRWQKPDDLESFNEDPCIICHDELKQYPVLKLDCGHFFHKHCIKTWLNTQSTCPTCREHALLPEDFPALCGRMRTV</sequence>
<name>A0AAV3ASS4_PYXAD</name>
<evidence type="ECO:0000256" key="3">
    <source>
        <dbReference type="ARBA" id="ARBA00004906"/>
    </source>
</evidence>
<feature type="domain" description="RING-type" evidence="13">
    <location>
        <begin position="1374"/>
        <end position="1414"/>
    </location>
</feature>
<comment type="subcellular location">
    <subcellularLocation>
        <location evidence="2">Cytoplasm</location>
    </subcellularLocation>
</comment>
<evidence type="ECO:0000313" key="14">
    <source>
        <dbReference type="EMBL" id="DBA34514.1"/>
    </source>
</evidence>
<comment type="catalytic activity">
    <reaction evidence="1">
        <text>S-ubiquitinyl-[E2 ubiquitin-conjugating enzyme]-L-cysteine + [acceptor protein]-L-lysine = [E2 ubiquitin-conjugating enzyme]-L-cysteine + N(6)-ubiquitinyl-[acceptor protein]-L-lysine.</text>
        <dbReference type="EC" id="2.3.2.27"/>
    </reaction>
</comment>
<dbReference type="GO" id="GO:0005737">
    <property type="term" value="C:cytoplasm"/>
    <property type="evidence" value="ECO:0007669"/>
    <property type="project" value="UniProtKB-SubCell"/>
</dbReference>
<comment type="caution">
    <text evidence="14">The sequence shown here is derived from an EMBL/GenBank/DDBJ whole genome shotgun (WGS) entry which is preliminary data.</text>
</comment>
<evidence type="ECO:0000256" key="10">
    <source>
        <dbReference type="PROSITE-ProRule" id="PRU00175"/>
    </source>
</evidence>
<evidence type="ECO:0000256" key="1">
    <source>
        <dbReference type="ARBA" id="ARBA00000900"/>
    </source>
</evidence>
<dbReference type="PANTHER" id="PTHR17550:SF4">
    <property type="entry name" value="E3 UBIQUITIN-PROTEIN LIGASE TTC3"/>
    <property type="match status" value="1"/>
</dbReference>
<reference evidence="14" key="1">
    <citation type="thesis" date="2020" institute="ProQuest LLC" country="789 East Eisenhower Parkway, Ann Arbor, MI, USA">
        <title>Comparative Genomics and Chromosome Evolution.</title>
        <authorList>
            <person name="Mudd A.B."/>
        </authorList>
    </citation>
    <scope>NUCLEOTIDE SEQUENCE</scope>
    <source>
        <strain evidence="14">1538</strain>
        <tissue evidence="14">Blood</tissue>
    </source>
</reference>
<evidence type="ECO:0000256" key="6">
    <source>
        <dbReference type="ARBA" id="ARBA00022679"/>
    </source>
</evidence>
<dbReference type="Pfam" id="PF19179">
    <property type="entry name" value="TTC3_DZIP3_dom"/>
    <property type="match status" value="1"/>
</dbReference>
<dbReference type="GO" id="GO:0008270">
    <property type="term" value="F:zinc ion binding"/>
    <property type="evidence" value="ECO:0007669"/>
    <property type="project" value="UniProtKB-KW"/>
</dbReference>
<dbReference type="EC" id="2.3.2.27" evidence="4"/>
<feature type="coiled-coil region" evidence="11">
    <location>
        <begin position="1113"/>
        <end position="1140"/>
    </location>
</feature>
<evidence type="ECO:0000256" key="8">
    <source>
        <dbReference type="ARBA" id="ARBA00022771"/>
    </source>
</evidence>
<keyword evidence="6" id="KW-0808">Transferase</keyword>
<dbReference type="Pfam" id="PF24812">
    <property type="entry name" value="WHD_TTC3"/>
    <property type="match status" value="1"/>
</dbReference>
<organism evidence="14 15">
    <name type="scientific">Pyxicephalus adspersus</name>
    <name type="common">African bullfrog</name>
    <dbReference type="NCBI Taxonomy" id="30357"/>
    <lineage>
        <taxon>Eukaryota</taxon>
        <taxon>Metazoa</taxon>
        <taxon>Chordata</taxon>
        <taxon>Craniata</taxon>
        <taxon>Vertebrata</taxon>
        <taxon>Euteleostomi</taxon>
        <taxon>Amphibia</taxon>
        <taxon>Batrachia</taxon>
        <taxon>Anura</taxon>
        <taxon>Neobatrachia</taxon>
        <taxon>Ranoidea</taxon>
        <taxon>Pyxicephalidae</taxon>
        <taxon>Pyxicephalinae</taxon>
        <taxon>Pyxicephalus</taxon>
    </lineage>
</organism>
<dbReference type="InterPro" id="IPR043866">
    <property type="entry name" value="TTC3/DZIP3_dom"/>
</dbReference>
<dbReference type="PROSITE" id="PS50089">
    <property type="entry name" value="ZF_RING_2"/>
    <property type="match status" value="1"/>
</dbReference>
<feature type="compositionally biased region" description="Basic and acidic residues" evidence="12">
    <location>
        <begin position="335"/>
        <end position="353"/>
    </location>
</feature>
<dbReference type="PANTHER" id="PTHR17550">
    <property type="entry name" value="E3 UBIQUITIN-PROTEIN LIGASE TTC3"/>
    <property type="match status" value="1"/>
</dbReference>
<feature type="region of interest" description="Disordered" evidence="12">
    <location>
        <begin position="1"/>
        <end position="36"/>
    </location>
</feature>
<feature type="coiled-coil region" evidence="11">
    <location>
        <begin position="936"/>
        <end position="1009"/>
    </location>
</feature>
<dbReference type="SMART" id="SM00184">
    <property type="entry name" value="RING"/>
    <property type="match status" value="1"/>
</dbReference>
<accession>A0AAV3ASS4</accession>
<dbReference type="Pfam" id="PF24525">
    <property type="entry name" value="TTC3"/>
    <property type="match status" value="1"/>
</dbReference>